<sequence length="84" mass="9197">MNAKARKTLTAIFSDPVRSDFGWDEIEALFRALGADIRQGRGSRIRVALAGQTAVFHRPHPRPTLLKAAVKDLRAFLTSAGVIP</sequence>
<dbReference type="EMBL" id="CP026538">
    <property type="protein sequence ID" value="QAZ68855.1"/>
    <property type="molecule type" value="Genomic_DNA"/>
</dbReference>
<reference evidence="1 2" key="1">
    <citation type="submission" date="2018-02" db="EMBL/GenBank/DDBJ databases">
        <title>Genome sequence of Desulfovibrio carbinolicus DSM 3852.</title>
        <authorList>
            <person name="Wilbanks E."/>
            <person name="Skennerton C.T."/>
            <person name="Orphan V.J."/>
        </authorList>
    </citation>
    <scope>NUCLEOTIDE SEQUENCE [LARGE SCALE GENOMIC DNA]</scope>
    <source>
        <strain evidence="1 2">DSM 3852</strain>
    </source>
</reference>
<dbReference type="Proteomes" id="UP000293296">
    <property type="component" value="Chromosome"/>
</dbReference>
<name>A0A4P6HP36_9BACT</name>
<dbReference type="OrthoDB" id="73001at2"/>
<gene>
    <name evidence="1" type="ORF">C3Y92_17100</name>
</gene>
<dbReference type="InterPro" id="IPR012933">
    <property type="entry name" value="HicA_mRNA_interferase"/>
</dbReference>
<evidence type="ECO:0008006" key="3">
    <source>
        <dbReference type="Google" id="ProtNLM"/>
    </source>
</evidence>
<dbReference type="RefSeq" id="WP_129354701.1">
    <property type="nucleotide sequence ID" value="NZ_CP026538.1"/>
</dbReference>
<dbReference type="Pfam" id="PF07927">
    <property type="entry name" value="HicA_toxin"/>
    <property type="match status" value="1"/>
</dbReference>
<dbReference type="AlphaFoldDB" id="A0A4P6HP36"/>
<evidence type="ECO:0000313" key="2">
    <source>
        <dbReference type="Proteomes" id="UP000293296"/>
    </source>
</evidence>
<organism evidence="1 2">
    <name type="scientific">Solidesulfovibrio carbinolicus</name>
    <dbReference type="NCBI Taxonomy" id="296842"/>
    <lineage>
        <taxon>Bacteria</taxon>
        <taxon>Pseudomonadati</taxon>
        <taxon>Thermodesulfobacteriota</taxon>
        <taxon>Desulfovibrionia</taxon>
        <taxon>Desulfovibrionales</taxon>
        <taxon>Desulfovibrionaceae</taxon>
        <taxon>Solidesulfovibrio</taxon>
    </lineage>
</organism>
<keyword evidence="2" id="KW-1185">Reference proteome</keyword>
<protein>
    <recommendedName>
        <fullName evidence="3">Type II toxin-antitoxin system HicA family toxin</fullName>
    </recommendedName>
</protein>
<dbReference type="KEGG" id="dcb:C3Y92_17100"/>
<accession>A0A4P6HP36</accession>
<dbReference type="GO" id="GO:0003729">
    <property type="term" value="F:mRNA binding"/>
    <property type="evidence" value="ECO:0007669"/>
    <property type="project" value="InterPro"/>
</dbReference>
<proteinExistence type="predicted"/>
<evidence type="ECO:0000313" key="1">
    <source>
        <dbReference type="EMBL" id="QAZ68855.1"/>
    </source>
</evidence>